<protein>
    <submittedName>
        <fullName evidence="5">Transcriptional regulatory protein DesR</fullName>
    </submittedName>
</protein>
<dbReference type="GO" id="GO:0000160">
    <property type="term" value="P:phosphorelay signal transduction system"/>
    <property type="evidence" value="ECO:0007669"/>
    <property type="project" value="InterPro"/>
</dbReference>
<dbReference type="PANTHER" id="PTHR43214:SF42">
    <property type="entry name" value="TRANSCRIPTIONAL REGULATORY PROTEIN DESR"/>
    <property type="match status" value="1"/>
</dbReference>
<dbReference type="CDD" id="cd19930">
    <property type="entry name" value="REC_DesR-like"/>
    <property type="match status" value="1"/>
</dbReference>
<keyword evidence="1" id="KW-0238">DNA-binding</keyword>
<evidence type="ECO:0000256" key="1">
    <source>
        <dbReference type="ARBA" id="ARBA00023125"/>
    </source>
</evidence>
<name>A0A344UWF3_9ACTN</name>
<evidence type="ECO:0000313" key="6">
    <source>
        <dbReference type="Proteomes" id="UP000251995"/>
    </source>
</evidence>
<accession>A0A344UWF3</accession>
<dbReference type="CDD" id="cd06170">
    <property type="entry name" value="LuxR_C_like"/>
    <property type="match status" value="1"/>
</dbReference>
<dbReference type="Gene3D" id="3.40.50.2300">
    <property type="match status" value="1"/>
</dbReference>
<dbReference type="EMBL" id="CP025198">
    <property type="protein sequence ID" value="AXE39601.1"/>
    <property type="molecule type" value="Genomic_DNA"/>
</dbReference>
<proteinExistence type="predicted"/>
<dbReference type="GO" id="GO:0006355">
    <property type="term" value="P:regulation of DNA-templated transcription"/>
    <property type="evidence" value="ECO:0007669"/>
    <property type="project" value="InterPro"/>
</dbReference>
<dbReference type="SUPFAM" id="SSF46894">
    <property type="entry name" value="C-terminal effector domain of the bipartite response regulators"/>
    <property type="match status" value="1"/>
</dbReference>
<feature type="domain" description="HTH luxR-type" evidence="3">
    <location>
        <begin position="135"/>
        <end position="200"/>
    </location>
</feature>
<dbReference type="KEGG" id="acij:JS278_02463"/>
<dbReference type="Pfam" id="PF00196">
    <property type="entry name" value="GerE"/>
    <property type="match status" value="1"/>
</dbReference>
<dbReference type="Proteomes" id="UP000251995">
    <property type="component" value="Chromosome"/>
</dbReference>
<dbReference type="PROSITE" id="PS50043">
    <property type="entry name" value="HTH_LUXR_2"/>
    <property type="match status" value="1"/>
</dbReference>
<organism evidence="5 6">
    <name type="scientific">Acidipropionibacterium virtanenii</name>
    <dbReference type="NCBI Taxonomy" id="2057246"/>
    <lineage>
        <taxon>Bacteria</taxon>
        <taxon>Bacillati</taxon>
        <taxon>Actinomycetota</taxon>
        <taxon>Actinomycetes</taxon>
        <taxon>Propionibacteriales</taxon>
        <taxon>Propionibacteriaceae</taxon>
        <taxon>Acidipropionibacterium</taxon>
    </lineage>
</organism>
<dbReference type="InterPro" id="IPR000792">
    <property type="entry name" value="Tscrpt_reg_LuxR_C"/>
</dbReference>
<dbReference type="SUPFAM" id="SSF52172">
    <property type="entry name" value="CheY-like"/>
    <property type="match status" value="1"/>
</dbReference>
<reference evidence="5 6" key="1">
    <citation type="submission" date="2017-12" db="EMBL/GenBank/DDBJ databases">
        <title>The whole genome sequence of the Acidipropionibacterium virtanenii sp. nov. type strain JS278.</title>
        <authorList>
            <person name="Laine P."/>
            <person name="Deptula P."/>
            <person name="Varmanen P."/>
            <person name="Auvinen P."/>
        </authorList>
    </citation>
    <scope>NUCLEOTIDE SEQUENCE [LARGE SCALE GENOMIC DNA]</scope>
    <source>
        <strain evidence="5 6">JS278</strain>
    </source>
</reference>
<dbReference type="AlphaFoldDB" id="A0A344UWF3"/>
<evidence type="ECO:0000256" key="2">
    <source>
        <dbReference type="PROSITE-ProRule" id="PRU00169"/>
    </source>
</evidence>
<dbReference type="PRINTS" id="PR00038">
    <property type="entry name" value="HTHLUXR"/>
</dbReference>
<dbReference type="GO" id="GO:0003677">
    <property type="term" value="F:DNA binding"/>
    <property type="evidence" value="ECO:0007669"/>
    <property type="project" value="UniProtKB-KW"/>
</dbReference>
<dbReference type="InterPro" id="IPR001789">
    <property type="entry name" value="Sig_transdc_resp-reg_receiver"/>
</dbReference>
<dbReference type="Pfam" id="PF00072">
    <property type="entry name" value="Response_reg"/>
    <property type="match status" value="1"/>
</dbReference>
<dbReference type="InterPro" id="IPR039420">
    <property type="entry name" value="WalR-like"/>
</dbReference>
<keyword evidence="6" id="KW-1185">Reference proteome</keyword>
<keyword evidence="2" id="KW-0597">Phosphoprotein</keyword>
<dbReference type="SMART" id="SM00421">
    <property type="entry name" value="HTH_LUXR"/>
    <property type="match status" value="1"/>
</dbReference>
<dbReference type="PROSITE" id="PS50110">
    <property type="entry name" value="RESPONSE_REGULATORY"/>
    <property type="match status" value="1"/>
</dbReference>
<evidence type="ECO:0000313" key="5">
    <source>
        <dbReference type="EMBL" id="AXE39601.1"/>
    </source>
</evidence>
<feature type="modified residue" description="4-aspartylphosphate" evidence="2">
    <location>
        <position position="55"/>
    </location>
</feature>
<sequence length="202" mass="21373">MTIRLAIADDQALVRGALRALLSAEPDLDVVAECGRGDEVVGMVVGSRPDVCLLDIEMPGLDGITVAEQLAESCPECRVLVVTTFGRPGYLRRAMDAGVAGFIVKDTPASELAQAVRTVHGGGRVIDPELAAESLVEGHNPLTEREQEILRLAEDGSSITVIADRLSLSTGTVRNHVSSAIGKTHSANRAEAARNARELGWL</sequence>
<dbReference type="InterPro" id="IPR016032">
    <property type="entry name" value="Sig_transdc_resp-reg_C-effctor"/>
</dbReference>
<evidence type="ECO:0000259" key="3">
    <source>
        <dbReference type="PROSITE" id="PS50043"/>
    </source>
</evidence>
<feature type="domain" description="Response regulatory" evidence="4">
    <location>
        <begin position="4"/>
        <end position="120"/>
    </location>
</feature>
<dbReference type="SMART" id="SM00448">
    <property type="entry name" value="REC"/>
    <property type="match status" value="1"/>
</dbReference>
<dbReference type="InterPro" id="IPR011006">
    <property type="entry name" value="CheY-like_superfamily"/>
</dbReference>
<dbReference type="PANTHER" id="PTHR43214">
    <property type="entry name" value="TWO-COMPONENT RESPONSE REGULATOR"/>
    <property type="match status" value="1"/>
</dbReference>
<evidence type="ECO:0000259" key="4">
    <source>
        <dbReference type="PROSITE" id="PS50110"/>
    </source>
</evidence>
<gene>
    <name evidence="5" type="primary">desR_2</name>
    <name evidence="5" type="ORF">JS278_02463</name>
</gene>